<protein>
    <recommendedName>
        <fullName evidence="2">Retrovirus-related Pol polyprotein from transposon TNT 1-94</fullName>
    </recommendedName>
</protein>
<reference evidence="1" key="2">
    <citation type="journal article" date="2024" name="Plant">
        <title>Genomic evolution and insights into agronomic trait innovations of Sesamum species.</title>
        <authorList>
            <person name="Miao H."/>
            <person name="Wang L."/>
            <person name="Qu L."/>
            <person name="Liu H."/>
            <person name="Sun Y."/>
            <person name="Le M."/>
            <person name="Wang Q."/>
            <person name="Wei S."/>
            <person name="Zheng Y."/>
            <person name="Lin W."/>
            <person name="Duan Y."/>
            <person name="Cao H."/>
            <person name="Xiong S."/>
            <person name="Wang X."/>
            <person name="Wei L."/>
            <person name="Li C."/>
            <person name="Ma Q."/>
            <person name="Ju M."/>
            <person name="Zhao R."/>
            <person name="Li G."/>
            <person name="Mu C."/>
            <person name="Tian Q."/>
            <person name="Mei H."/>
            <person name="Zhang T."/>
            <person name="Gao T."/>
            <person name="Zhang H."/>
        </authorList>
    </citation>
    <scope>NUCLEOTIDE SEQUENCE</scope>
    <source>
        <strain evidence="1">KEN8</strain>
    </source>
</reference>
<evidence type="ECO:0000313" key="1">
    <source>
        <dbReference type="EMBL" id="KAL0307547.1"/>
    </source>
</evidence>
<dbReference type="Pfam" id="PF14223">
    <property type="entry name" value="Retrotran_gag_2"/>
    <property type="match status" value="1"/>
</dbReference>
<comment type="caution">
    <text evidence="1">The sequence shown here is derived from an EMBL/GenBank/DDBJ whole genome shotgun (WGS) entry which is preliminary data.</text>
</comment>
<name>A0AAW2KKJ8_9LAMI</name>
<gene>
    <name evidence="1" type="ORF">Scaly_2979500</name>
</gene>
<proteinExistence type="predicted"/>
<dbReference type="AlphaFoldDB" id="A0AAW2KKJ8"/>
<dbReference type="EMBL" id="JACGWM010000346">
    <property type="protein sequence ID" value="KAL0307547.1"/>
    <property type="molecule type" value="Genomic_DNA"/>
</dbReference>
<reference evidence="1" key="1">
    <citation type="submission" date="2020-06" db="EMBL/GenBank/DDBJ databases">
        <authorList>
            <person name="Li T."/>
            <person name="Hu X."/>
            <person name="Zhang T."/>
            <person name="Song X."/>
            <person name="Zhang H."/>
            <person name="Dai N."/>
            <person name="Sheng W."/>
            <person name="Hou X."/>
            <person name="Wei L."/>
        </authorList>
    </citation>
    <scope>NUCLEOTIDE SEQUENCE</scope>
    <source>
        <strain evidence="1">KEN8</strain>
        <tissue evidence="1">Leaf</tissue>
    </source>
</reference>
<sequence>MKELYALTDWKIRYAMTKAFFDARMIEGSSIREHGVMILSIVEKLKNIQADFGKEETYIDMILQSLPPSFDQFIINYSMNGLEKCVHELKNMISPNSNILPLEGCTISSLHDFSYEDPLIAELLENDWDAKQ</sequence>
<accession>A0AAW2KKJ8</accession>
<evidence type="ECO:0008006" key="2">
    <source>
        <dbReference type="Google" id="ProtNLM"/>
    </source>
</evidence>
<organism evidence="1">
    <name type="scientific">Sesamum calycinum</name>
    <dbReference type="NCBI Taxonomy" id="2727403"/>
    <lineage>
        <taxon>Eukaryota</taxon>
        <taxon>Viridiplantae</taxon>
        <taxon>Streptophyta</taxon>
        <taxon>Embryophyta</taxon>
        <taxon>Tracheophyta</taxon>
        <taxon>Spermatophyta</taxon>
        <taxon>Magnoliopsida</taxon>
        <taxon>eudicotyledons</taxon>
        <taxon>Gunneridae</taxon>
        <taxon>Pentapetalae</taxon>
        <taxon>asterids</taxon>
        <taxon>lamiids</taxon>
        <taxon>Lamiales</taxon>
        <taxon>Pedaliaceae</taxon>
        <taxon>Sesamum</taxon>
    </lineage>
</organism>